<reference evidence="5 6" key="1">
    <citation type="submission" date="2021-08" db="EMBL/GenBank/DDBJ databases">
        <title>The genome sequence of Chitinophaga sp. B61.</title>
        <authorList>
            <person name="Zhang X."/>
        </authorList>
    </citation>
    <scope>NUCLEOTIDE SEQUENCE [LARGE SCALE GENOMIC DNA]</scope>
    <source>
        <strain evidence="5 6">B61</strain>
    </source>
</reference>
<dbReference type="EMBL" id="JAICCF010000004">
    <property type="protein sequence ID" value="MBW8687391.1"/>
    <property type="molecule type" value="Genomic_DNA"/>
</dbReference>
<dbReference type="SUPFAM" id="SSF52266">
    <property type="entry name" value="SGNH hydrolase"/>
    <property type="match status" value="1"/>
</dbReference>
<dbReference type="Pfam" id="PF03629">
    <property type="entry name" value="SASA"/>
    <property type="match status" value="2"/>
</dbReference>
<proteinExistence type="predicted"/>
<feature type="domain" description="Sialate O-acetylesterase" evidence="3">
    <location>
        <begin position="105"/>
        <end position="224"/>
    </location>
</feature>
<evidence type="ECO:0000259" key="4">
    <source>
        <dbReference type="Pfam" id="PF21467"/>
    </source>
</evidence>
<dbReference type="InterPro" id="IPR008979">
    <property type="entry name" value="Galactose-bd-like_sf"/>
</dbReference>
<name>A0ABS7GJB9_9BACT</name>
<dbReference type="Gene3D" id="3.40.50.1110">
    <property type="entry name" value="SGNH hydrolase"/>
    <property type="match status" value="2"/>
</dbReference>
<keyword evidence="1" id="KW-0378">Hydrolase</keyword>
<keyword evidence="6" id="KW-1185">Reference proteome</keyword>
<dbReference type="PANTHER" id="PTHR22901:SF0">
    <property type="entry name" value="SIALATE O-ACETYLESTERASE"/>
    <property type="match status" value="1"/>
</dbReference>
<evidence type="ECO:0000256" key="2">
    <source>
        <dbReference type="ARBA" id="ARBA00023295"/>
    </source>
</evidence>
<feature type="domain" description="Beta-galactosidase galactose-binding" evidence="4">
    <location>
        <begin position="283"/>
        <end position="344"/>
    </location>
</feature>
<accession>A0ABS7GJB9</accession>
<dbReference type="InterPro" id="IPR005181">
    <property type="entry name" value="SASA"/>
</dbReference>
<protein>
    <submittedName>
        <fullName evidence="5">Sialate O-acetylesterase</fullName>
    </submittedName>
</protein>
<sequence length="637" mass="71036">MTLILRAITGAVLCSLLYTPSDAQVRLPRLVRDSMVLQRDAPVKIWGWATPGEQIRIRFQGKRFSTRTSADSTWSVVMPALRTGGPYIMHIDASNHITLRDILVGDVWFCAGQSNMVHQLALHSERYAADINEAAYPEIRHFKIPQTSNLKTTSTDITDGYWKSATQTDVADFSAVAYFFARDLYRRYKIPIGLINASVGGTPIEAWTSKEGLQAFPSIMNTIHDNESRTAPPPAPSLPALTDAGLDSQPAWYDPSYQPLQWRPINVPGYWEDQGTRDLDGTVWYRREIDIPASMTDKPALLRLGRIVDADIVYVNGKLAGNTTYQYPQRRYQLPAGMLNPGKNLIVVRVTNHAGKGGFIPDKPYYLAAGNDTLDLKGTWHYKVGGVYSTPPPAATFREQNCPVALYNGMVAPVIPYAVKGALWYQGESNTHNAKEYEQLLPALIADWRRQWRQPLPFLFVQLPGFMDVQYLPSESNWAMLREAQRKALKVPNTAMAVTIELGEWNDVHPDRKKEVGDRLALLARKYVYGEKQLIAEGPLFTEAKVDGNKVILHFSNTGTGLTTNDGQPPAQFAIAGADGKFIWAQAKIAGNTVVVWADGVNKPMRVRYAWADNPAQPNLYNREGLPASPFETTTDI</sequence>
<dbReference type="Pfam" id="PF21467">
    <property type="entry name" value="BetaGal_gal-bd"/>
    <property type="match status" value="1"/>
</dbReference>
<comment type="caution">
    <text evidence="5">The sequence shown here is derived from an EMBL/GenBank/DDBJ whole genome shotgun (WGS) entry which is preliminary data.</text>
</comment>
<evidence type="ECO:0000259" key="3">
    <source>
        <dbReference type="Pfam" id="PF03629"/>
    </source>
</evidence>
<dbReference type="InterPro" id="IPR036514">
    <property type="entry name" value="SGNH_hydro_sf"/>
</dbReference>
<evidence type="ECO:0000256" key="1">
    <source>
        <dbReference type="ARBA" id="ARBA00022801"/>
    </source>
</evidence>
<evidence type="ECO:0000313" key="5">
    <source>
        <dbReference type="EMBL" id="MBW8687391.1"/>
    </source>
</evidence>
<gene>
    <name evidence="5" type="ORF">K1Y79_23850</name>
</gene>
<dbReference type="RefSeq" id="WP_220252705.1">
    <property type="nucleotide sequence ID" value="NZ_JAICCF010000004.1"/>
</dbReference>
<dbReference type="InterPro" id="IPR048913">
    <property type="entry name" value="BetaGal_gal-bd"/>
</dbReference>
<feature type="domain" description="Sialate O-acetylesterase" evidence="3">
    <location>
        <begin position="418"/>
        <end position="521"/>
    </location>
</feature>
<dbReference type="SUPFAM" id="SSF49785">
    <property type="entry name" value="Galactose-binding domain-like"/>
    <property type="match status" value="1"/>
</dbReference>
<dbReference type="InterPro" id="IPR039329">
    <property type="entry name" value="SIAE"/>
</dbReference>
<evidence type="ECO:0000313" key="6">
    <source>
        <dbReference type="Proteomes" id="UP000812961"/>
    </source>
</evidence>
<dbReference type="Proteomes" id="UP000812961">
    <property type="component" value="Unassembled WGS sequence"/>
</dbReference>
<dbReference type="PANTHER" id="PTHR22901">
    <property type="entry name" value="SIALATE O-ACETYLESTERASE"/>
    <property type="match status" value="1"/>
</dbReference>
<organism evidence="5 6">
    <name type="scientific">Chitinophaga rhizophila</name>
    <dbReference type="NCBI Taxonomy" id="2866212"/>
    <lineage>
        <taxon>Bacteria</taxon>
        <taxon>Pseudomonadati</taxon>
        <taxon>Bacteroidota</taxon>
        <taxon>Chitinophagia</taxon>
        <taxon>Chitinophagales</taxon>
        <taxon>Chitinophagaceae</taxon>
        <taxon>Chitinophaga</taxon>
    </lineage>
</organism>
<keyword evidence="2" id="KW-0326">Glycosidase</keyword>